<feature type="region of interest" description="Disordered" evidence="9">
    <location>
        <begin position="589"/>
        <end position="625"/>
    </location>
</feature>
<dbReference type="Gramene" id="PNW78258">
    <property type="protein sequence ID" value="PNW78258"/>
    <property type="gene ID" value="CHLRE_09g404750v5"/>
</dbReference>
<keyword evidence="8" id="KW-0325">Glycoprotein</keyword>
<keyword evidence="4" id="KW-0677">Repeat</keyword>
<comment type="subcellular location">
    <subcellularLocation>
        <location evidence="1">Membrane</location>
        <topology evidence="1">Single-pass membrane protein</topology>
    </subcellularLocation>
</comment>
<reference evidence="11 12" key="1">
    <citation type="journal article" date="2007" name="Science">
        <title>The Chlamydomonas genome reveals the evolution of key animal and plant functions.</title>
        <authorList>
            <person name="Merchant S.S."/>
            <person name="Prochnik S.E."/>
            <person name="Vallon O."/>
            <person name="Harris E.H."/>
            <person name="Karpowicz S.J."/>
            <person name="Witman G.B."/>
            <person name="Terry A."/>
            <person name="Salamov A."/>
            <person name="Fritz-Laylin L.K."/>
            <person name="Marechal-Drouard L."/>
            <person name="Marshall W.F."/>
            <person name="Qu L.H."/>
            <person name="Nelson D.R."/>
            <person name="Sanderfoot A.A."/>
            <person name="Spalding M.H."/>
            <person name="Kapitonov V.V."/>
            <person name="Ren Q."/>
            <person name="Ferris P."/>
            <person name="Lindquist E."/>
            <person name="Shapiro H."/>
            <person name="Lucas S.M."/>
            <person name="Grimwood J."/>
            <person name="Schmutz J."/>
            <person name="Cardol P."/>
            <person name="Cerutti H."/>
            <person name="Chanfreau G."/>
            <person name="Chen C.L."/>
            <person name="Cognat V."/>
            <person name="Croft M.T."/>
            <person name="Dent R."/>
            <person name="Dutcher S."/>
            <person name="Fernandez E."/>
            <person name="Fukuzawa H."/>
            <person name="Gonzalez-Ballester D."/>
            <person name="Gonzalez-Halphen D."/>
            <person name="Hallmann A."/>
            <person name="Hanikenne M."/>
            <person name="Hippler M."/>
            <person name="Inwood W."/>
            <person name="Jabbari K."/>
            <person name="Kalanon M."/>
            <person name="Kuras R."/>
            <person name="Lefebvre P.A."/>
            <person name="Lemaire S.D."/>
            <person name="Lobanov A.V."/>
            <person name="Lohr M."/>
            <person name="Manuell A."/>
            <person name="Meier I."/>
            <person name="Mets L."/>
            <person name="Mittag M."/>
            <person name="Mittelmeier T."/>
            <person name="Moroney J.V."/>
            <person name="Moseley J."/>
            <person name="Napoli C."/>
            <person name="Nedelcu A.M."/>
            <person name="Niyogi K."/>
            <person name="Novoselov S.V."/>
            <person name="Paulsen I.T."/>
            <person name="Pazour G."/>
            <person name="Purton S."/>
            <person name="Ral J.P."/>
            <person name="Riano-Pachon D.M."/>
            <person name="Riekhof W."/>
            <person name="Rymarquis L."/>
            <person name="Schroda M."/>
            <person name="Stern D."/>
            <person name="Umen J."/>
            <person name="Willows R."/>
            <person name="Wilson N."/>
            <person name="Zimmer S.L."/>
            <person name="Allmer J."/>
            <person name="Balk J."/>
            <person name="Bisova K."/>
            <person name="Chen C.J."/>
            <person name="Elias M."/>
            <person name="Gendler K."/>
            <person name="Hauser C."/>
            <person name="Lamb M.R."/>
            <person name="Ledford H."/>
            <person name="Long J.C."/>
            <person name="Minagawa J."/>
            <person name="Page M.D."/>
            <person name="Pan J."/>
            <person name="Pootakham W."/>
            <person name="Roje S."/>
            <person name="Rose A."/>
            <person name="Stahlberg E."/>
            <person name="Terauchi A.M."/>
            <person name="Yang P."/>
            <person name="Ball S."/>
            <person name="Bowler C."/>
            <person name="Dieckmann C.L."/>
            <person name="Gladyshev V.N."/>
            <person name="Green P."/>
            <person name="Jorgensen R."/>
            <person name="Mayfield S."/>
            <person name="Mueller-Roeber B."/>
            <person name="Rajamani S."/>
            <person name="Sayre R.T."/>
            <person name="Brokstein P."/>
            <person name="Dubchak I."/>
            <person name="Goodstein D."/>
            <person name="Hornick L."/>
            <person name="Huang Y.W."/>
            <person name="Jhaveri J."/>
            <person name="Luo Y."/>
            <person name="Martinez D."/>
            <person name="Ngau W.C."/>
            <person name="Otillar B."/>
            <person name="Poliakov A."/>
            <person name="Porter A."/>
            <person name="Szajkowski L."/>
            <person name="Werner G."/>
            <person name="Zhou K."/>
            <person name="Grigoriev I.V."/>
            <person name="Rokhsar D.S."/>
            <person name="Grossman A.R."/>
        </authorList>
    </citation>
    <scope>NUCLEOTIDE SEQUENCE [LARGE SCALE GENOMIC DNA]</scope>
    <source>
        <strain evidence="12">CC-503</strain>
    </source>
</reference>
<feature type="compositionally biased region" description="Pro residues" evidence="9">
    <location>
        <begin position="784"/>
        <end position="860"/>
    </location>
</feature>
<evidence type="ECO:0000256" key="3">
    <source>
        <dbReference type="ARBA" id="ARBA00022729"/>
    </source>
</evidence>
<keyword evidence="12" id="KW-1185">Reference proteome</keyword>
<keyword evidence="2" id="KW-0812">Transmembrane</keyword>
<feature type="domain" description="SRCR" evidence="10">
    <location>
        <begin position="384"/>
        <end position="481"/>
    </location>
</feature>
<dbReference type="FunFam" id="3.10.250.10:FF:000016">
    <property type="entry name" value="Scavenger receptor cysteine-rich protein type 12"/>
    <property type="match status" value="1"/>
</dbReference>
<dbReference type="STRING" id="3055.A0A2K3DCK5"/>
<dbReference type="Pfam" id="PF00530">
    <property type="entry name" value="SRCR"/>
    <property type="match status" value="3"/>
</dbReference>
<keyword evidence="7" id="KW-1015">Disulfide bond</keyword>
<feature type="domain" description="SRCR" evidence="10">
    <location>
        <begin position="877"/>
        <end position="989"/>
    </location>
</feature>
<dbReference type="KEGG" id="cre:CHLRE_09g404750v5"/>
<evidence type="ECO:0000256" key="8">
    <source>
        <dbReference type="ARBA" id="ARBA00023180"/>
    </source>
</evidence>
<dbReference type="PROSITE" id="PS50287">
    <property type="entry name" value="SRCR_2"/>
    <property type="match status" value="4"/>
</dbReference>
<dbReference type="OrthoDB" id="535530at2759"/>
<dbReference type="Proteomes" id="UP000006906">
    <property type="component" value="Chromosome 9"/>
</dbReference>
<evidence type="ECO:0000256" key="9">
    <source>
        <dbReference type="SAM" id="MobiDB-lite"/>
    </source>
</evidence>
<evidence type="ECO:0000256" key="2">
    <source>
        <dbReference type="ARBA" id="ARBA00022692"/>
    </source>
</evidence>
<feature type="compositionally biased region" description="Pro residues" evidence="9">
    <location>
        <begin position="589"/>
        <end position="621"/>
    </location>
</feature>
<sequence>MVGCYVNANYLFAALPAPAADSSKVIARVLAQECLRRGRGSQPCPIDFFQGSLPVPADLLRNTLVCRGSLLDKLLTCADLAGPDRPSGGADACMAAPGCVWTTRSSVEPIPEYLDLIEGGGANLRVNTSTPGLNTTAGNATYLYDAVFDADNMASILQGLMHYLTGAPWPSYQDTAPTTLCTARWATDRDRLAQVYKQYYKQTDMTLDGSDTDEEWALKFFGSPSAAYVFGTCAASRTFLSAALKCHTSTSNKDACTAQPYCDYVRVDPTYQTCELGRLEPLVSRDAAIFTSDPWGAALASLTAKCMPLLDSNTGRRYGSRDCREYRQSPEGRQGLTAQFDAVTQLQAPGAPLNPANLRPSFYVAPDTTPDPADQTASGAAKTVRLVGGTSASNGRVEILHNGVWGTVCDDSFDVWQATVVCRQLGLGVYGTPYTHGGGSGTIWLDEVYCPSYVTRLEDCSSGGWAVHDCSHSEDVGVSCTSFRPVRLVGGTRLDNGRVEIFNENQWGTVCDDYFGPNEADAVCRQLGYMVGVYYTHGSADINVPIWMDDVKCPASASRLEDCSFLGWRVNNCGHREDVGVVCYGQLPSPSPAPPSRPPRPPKRPPPPRPRLSPPPVPRPSPAFETSLSGPAGFSLLAVRYTPRASNTPPRWSSFDVAALAPGTGMLAYVWAHVPAPDPAGPPRAPDYPACLPDQGWDDAAADLACRLTGFASGRVALTGPESQYPAVGLVSVPTMVMNVKCPLNRATRRSELQDCTASLRRQATGMCTSMLAALCTTARVISPSPPPSPRSSPSPGRSPSPAARPSPKPPPATSSPGVRRPPSPRPPPPPEDLLSPPDAPDIPPPPSPSPPKRPSPRPSPSGSQQGGSGSSTGLTLRLVRPDGASSTSKSGRLEVLNSGEWGTICSDGFTNAAATLACRALGLGISGRTIPEYTSFYDAGTGPIWLANVDCSAVSLIDPSASLADCAHDDWGVTPDCTHDQDVGVKCT</sequence>
<keyword evidence="5" id="KW-1133">Transmembrane helix</keyword>
<proteinExistence type="predicted"/>
<dbReference type="RefSeq" id="XP_042920728.1">
    <property type="nucleotide sequence ID" value="XM_043066142.1"/>
</dbReference>
<dbReference type="Gene3D" id="3.10.250.10">
    <property type="entry name" value="SRCR-like domain"/>
    <property type="match status" value="3"/>
</dbReference>
<dbReference type="InterPro" id="IPR036772">
    <property type="entry name" value="SRCR-like_dom_sf"/>
</dbReference>
<dbReference type="PANTHER" id="PTHR48071">
    <property type="entry name" value="SRCR DOMAIN-CONTAINING PROTEIN"/>
    <property type="match status" value="1"/>
</dbReference>
<dbReference type="EMBL" id="CM008970">
    <property type="protein sequence ID" value="PNW78258.1"/>
    <property type="molecule type" value="Genomic_DNA"/>
</dbReference>
<dbReference type="GeneID" id="5720772"/>
<dbReference type="GO" id="GO:0016020">
    <property type="term" value="C:membrane"/>
    <property type="evidence" value="ECO:0007669"/>
    <property type="project" value="UniProtKB-SubCell"/>
</dbReference>
<protein>
    <recommendedName>
        <fullName evidence="10">SRCR domain-containing protein</fullName>
    </recommendedName>
</protein>
<dbReference type="InParanoid" id="A0A2K3DCK5"/>
<evidence type="ECO:0000259" key="10">
    <source>
        <dbReference type="PROSITE" id="PS50287"/>
    </source>
</evidence>
<evidence type="ECO:0000256" key="1">
    <source>
        <dbReference type="ARBA" id="ARBA00004167"/>
    </source>
</evidence>
<keyword evidence="3" id="KW-0732">Signal</keyword>
<feature type="domain" description="SRCR" evidence="10">
    <location>
        <begin position="486"/>
        <end position="584"/>
    </location>
</feature>
<organism evidence="11 12">
    <name type="scientific">Chlamydomonas reinhardtii</name>
    <name type="common">Chlamydomonas smithii</name>
    <dbReference type="NCBI Taxonomy" id="3055"/>
    <lineage>
        <taxon>Eukaryota</taxon>
        <taxon>Viridiplantae</taxon>
        <taxon>Chlorophyta</taxon>
        <taxon>core chlorophytes</taxon>
        <taxon>Chlorophyceae</taxon>
        <taxon>CS clade</taxon>
        <taxon>Chlamydomonadales</taxon>
        <taxon>Chlamydomonadaceae</taxon>
        <taxon>Chlamydomonas</taxon>
    </lineage>
</organism>
<evidence type="ECO:0000313" key="12">
    <source>
        <dbReference type="Proteomes" id="UP000006906"/>
    </source>
</evidence>
<accession>A0A2K3DCK5</accession>
<keyword evidence="6" id="KW-0472">Membrane</keyword>
<dbReference type="FunFam" id="3.10.250.10:FF:000011">
    <property type="entry name" value="Scavenger receptor class A member 5"/>
    <property type="match status" value="1"/>
</dbReference>
<evidence type="ECO:0000256" key="6">
    <source>
        <dbReference type="ARBA" id="ARBA00023136"/>
    </source>
</evidence>
<dbReference type="SMART" id="SM00202">
    <property type="entry name" value="SR"/>
    <property type="match status" value="3"/>
</dbReference>
<evidence type="ECO:0000256" key="7">
    <source>
        <dbReference type="ARBA" id="ARBA00023157"/>
    </source>
</evidence>
<evidence type="ECO:0000256" key="4">
    <source>
        <dbReference type="ARBA" id="ARBA00022737"/>
    </source>
</evidence>
<feature type="region of interest" description="Disordered" evidence="9">
    <location>
        <begin position="781"/>
        <end position="877"/>
    </location>
</feature>
<dbReference type="PROSITE" id="PS00420">
    <property type="entry name" value="SRCR_1"/>
    <property type="match status" value="2"/>
</dbReference>
<dbReference type="PANTHER" id="PTHR48071:SF28">
    <property type="entry name" value="SRCR DOMAIN-CONTAINING PROTEIN"/>
    <property type="match status" value="1"/>
</dbReference>
<name>A0A2K3DCK5_CHLRE</name>
<dbReference type="PRINTS" id="PR00258">
    <property type="entry name" value="SPERACTRCPTR"/>
</dbReference>
<dbReference type="AlphaFoldDB" id="A0A2K3DCK5"/>
<gene>
    <name evidence="11" type="ORF">CHLRE_09g404750v5</name>
</gene>
<feature type="domain" description="SRCR" evidence="10">
    <location>
        <begin position="694"/>
        <end position="777"/>
    </location>
</feature>
<dbReference type="SUPFAM" id="SSF56487">
    <property type="entry name" value="SRCR-like"/>
    <property type="match status" value="3"/>
</dbReference>
<evidence type="ECO:0000313" key="11">
    <source>
        <dbReference type="EMBL" id="PNW78258.1"/>
    </source>
</evidence>
<dbReference type="PaxDb" id="3055-EDP01846"/>
<dbReference type="InterPro" id="IPR001190">
    <property type="entry name" value="SRCR"/>
</dbReference>
<dbReference type="FunFam" id="3.10.250.10:FF:000001">
    <property type="entry name" value="Lysyl oxidase 4 isoform X1"/>
    <property type="match status" value="1"/>
</dbReference>
<evidence type="ECO:0000256" key="5">
    <source>
        <dbReference type="ARBA" id="ARBA00022989"/>
    </source>
</evidence>